<dbReference type="EMBL" id="MWQA01000001">
    <property type="protein sequence ID" value="ORC07237.1"/>
    <property type="molecule type" value="Genomic_DNA"/>
</dbReference>
<keyword evidence="6" id="KW-1185">Reference proteome</keyword>
<dbReference type="Proteomes" id="UP000271464">
    <property type="component" value="Unassembled WGS sequence"/>
</dbReference>
<dbReference type="GeneID" id="66598074"/>
<sequence>MTSSLSSPASASENTGRGRADAVSAPQVLITEQQVLFSSAAAIAAPATTHHRGLGTTLMAAIGHIHIRLPEPRPIYPRRETSYFEAARMSREMDHL</sequence>
<dbReference type="OrthoDB" id="4735758at2"/>
<feature type="compositionally biased region" description="Low complexity" evidence="1">
    <location>
        <begin position="1"/>
        <end position="12"/>
    </location>
</feature>
<evidence type="ECO:0000313" key="5">
    <source>
        <dbReference type="Proteomes" id="UP000192335"/>
    </source>
</evidence>
<accession>A0A1X0L8E8</accession>
<evidence type="ECO:0000313" key="6">
    <source>
        <dbReference type="Proteomes" id="UP000271464"/>
    </source>
</evidence>
<dbReference type="AlphaFoldDB" id="A0A1X0L8E8"/>
<evidence type="ECO:0000313" key="4">
    <source>
        <dbReference type="EMBL" id="VAZ99391.1"/>
    </source>
</evidence>
<reference evidence="6 7" key="2">
    <citation type="submission" date="2018-09" db="EMBL/GenBank/DDBJ databases">
        <authorList>
            <person name="Tagini F."/>
        </authorList>
    </citation>
    <scope>NUCLEOTIDE SEQUENCE [LARGE SCALE GENOMIC DNA]</scope>
    <source>
        <strain evidence="4 6">MK4</strain>
        <strain evidence="3 7">MK42</strain>
    </source>
</reference>
<reference evidence="2 5" key="1">
    <citation type="submission" date="2017-02" db="EMBL/GenBank/DDBJ databases">
        <title>Mycobacterium kansasii genomes.</title>
        <authorList>
            <person name="Borowka P."/>
            <person name="Strapagiel D."/>
            <person name="Marciniak B."/>
            <person name="Lach J."/>
            <person name="Bakula Z."/>
            <person name="Van Ingen J."/>
            <person name="Safianowska A."/>
            <person name="Brzostek A."/>
            <person name="Dziadek J."/>
            <person name="Jagielski T."/>
        </authorList>
    </citation>
    <scope>NUCLEOTIDE SEQUENCE [LARGE SCALE GENOMIC DNA]</scope>
    <source>
        <strain evidence="2 5">12MK</strain>
    </source>
</reference>
<gene>
    <name evidence="2" type="ORF">B4U45_12090</name>
    <name evidence="3" type="ORF">LAUMK42_05099</name>
    <name evidence="4" type="ORF">LAUMK4_04585</name>
</gene>
<dbReference type="Proteomes" id="UP000279331">
    <property type="component" value="Unassembled WGS sequence"/>
</dbReference>
<proteinExistence type="predicted"/>
<protein>
    <submittedName>
        <fullName evidence="2">Uncharacterized protein</fullName>
    </submittedName>
</protein>
<dbReference type="EMBL" id="UPHL01000149">
    <property type="protein sequence ID" value="VAZ86255.1"/>
    <property type="molecule type" value="Genomic_DNA"/>
</dbReference>
<name>A0A1X0L8E8_9MYCO</name>
<feature type="region of interest" description="Disordered" evidence="1">
    <location>
        <begin position="1"/>
        <end position="22"/>
    </location>
</feature>
<evidence type="ECO:0000313" key="3">
    <source>
        <dbReference type="EMBL" id="VAZ86255.1"/>
    </source>
</evidence>
<dbReference type="Proteomes" id="UP000192335">
    <property type="component" value="Unassembled WGS sequence"/>
</dbReference>
<evidence type="ECO:0000313" key="2">
    <source>
        <dbReference type="EMBL" id="ORC07237.1"/>
    </source>
</evidence>
<comment type="caution">
    <text evidence="2">The sequence shown here is derived from an EMBL/GenBank/DDBJ whole genome shotgun (WGS) entry which is preliminary data.</text>
</comment>
<evidence type="ECO:0000256" key="1">
    <source>
        <dbReference type="SAM" id="MobiDB-lite"/>
    </source>
</evidence>
<dbReference type="RefSeq" id="WP_075548942.1">
    <property type="nucleotide sequence ID" value="NZ_CADEAW010000034.1"/>
</dbReference>
<evidence type="ECO:0000313" key="7">
    <source>
        <dbReference type="Proteomes" id="UP000279331"/>
    </source>
</evidence>
<dbReference type="EMBL" id="UPHM01000123">
    <property type="protein sequence ID" value="VAZ99391.1"/>
    <property type="molecule type" value="Genomic_DNA"/>
</dbReference>
<organism evidence="2 5">
    <name type="scientific">Mycobacterium persicum</name>
    <dbReference type="NCBI Taxonomy" id="1487726"/>
    <lineage>
        <taxon>Bacteria</taxon>
        <taxon>Bacillati</taxon>
        <taxon>Actinomycetota</taxon>
        <taxon>Actinomycetes</taxon>
        <taxon>Mycobacteriales</taxon>
        <taxon>Mycobacteriaceae</taxon>
        <taxon>Mycobacterium</taxon>
    </lineage>
</organism>